<gene>
    <name evidence="3" type="ORF">B0T10DRAFT_483064</name>
</gene>
<evidence type="ECO:0000256" key="1">
    <source>
        <dbReference type="SAM" id="MobiDB-lite"/>
    </source>
</evidence>
<feature type="transmembrane region" description="Helical" evidence="2">
    <location>
        <begin position="81"/>
        <end position="99"/>
    </location>
</feature>
<reference evidence="3 4" key="1">
    <citation type="journal article" date="2021" name="Nat. Commun.">
        <title>Genetic determinants of endophytism in the Arabidopsis root mycobiome.</title>
        <authorList>
            <person name="Mesny F."/>
            <person name="Miyauchi S."/>
            <person name="Thiergart T."/>
            <person name="Pickel B."/>
            <person name="Atanasova L."/>
            <person name="Karlsson M."/>
            <person name="Huettel B."/>
            <person name="Barry K.W."/>
            <person name="Haridas S."/>
            <person name="Chen C."/>
            <person name="Bauer D."/>
            <person name="Andreopoulos W."/>
            <person name="Pangilinan J."/>
            <person name="LaButti K."/>
            <person name="Riley R."/>
            <person name="Lipzen A."/>
            <person name="Clum A."/>
            <person name="Drula E."/>
            <person name="Henrissat B."/>
            <person name="Kohler A."/>
            <person name="Grigoriev I.V."/>
            <person name="Martin F.M."/>
            <person name="Hacquard S."/>
        </authorList>
    </citation>
    <scope>NUCLEOTIDE SEQUENCE [LARGE SCALE GENOMIC DNA]</scope>
    <source>
        <strain evidence="3 4">MPI-CAGE-CH-0241</strain>
    </source>
</reference>
<evidence type="ECO:0000256" key="2">
    <source>
        <dbReference type="SAM" id="Phobius"/>
    </source>
</evidence>
<feature type="region of interest" description="Disordered" evidence="1">
    <location>
        <begin position="207"/>
        <end position="319"/>
    </location>
</feature>
<protein>
    <recommendedName>
        <fullName evidence="5">MARVEL domain-containing protein</fullName>
    </recommendedName>
</protein>
<organism evidence="3 4">
    <name type="scientific">Thelonectria olida</name>
    <dbReference type="NCBI Taxonomy" id="1576542"/>
    <lineage>
        <taxon>Eukaryota</taxon>
        <taxon>Fungi</taxon>
        <taxon>Dikarya</taxon>
        <taxon>Ascomycota</taxon>
        <taxon>Pezizomycotina</taxon>
        <taxon>Sordariomycetes</taxon>
        <taxon>Hypocreomycetidae</taxon>
        <taxon>Hypocreales</taxon>
        <taxon>Nectriaceae</taxon>
        <taxon>Thelonectria</taxon>
    </lineage>
</organism>
<accession>A0A9P8W6X1</accession>
<evidence type="ECO:0008006" key="5">
    <source>
        <dbReference type="Google" id="ProtNLM"/>
    </source>
</evidence>
<sequence length="319" mass="34621">MGAGSGLALKTVQWFVRGVQLACAALILAIYSYFLAALHNHKISISTTVRAVEGISGFACLYTLAALLFLCCLAGRTFSSFLALLFDVAFIAAFIYVAVANKSGAGSCTGYLDTPFGKGKASQTAKGSDGFTALPSYRTACKLQSACLAIAIIAIIFFCISILVTVGLARHHHREKRFGPSPQNNYTSGYGKTGGFFSKLFRRKNRQTTDPDNVLPSHPLPDVNTDYNNRASHGTERTAVDAADQQEGIYNKNDAGYGYPQPQGDGRQDGYGQIHYPEPDDQLPAHTQTQTGYHHTQQPAYNQNSSPYRGYDDGVYDRV</sequence>
<comment type="caution">
    <text evidence="3">The sequence shown here is derived from an EMBL/GenBank/DDBJ whole genome shotgun (WGS) entry which is preliminary data.</text>
</comment>
<dbReference type="Proteomes" id="UP000777438">
    <property type="component" value="Unassembled WGS sequence"/>
</dbReference>
<keyword evidence="2" id="KW-1133">Transmembrane helix</keyword>
<dbReference type="PANTHER" id="PTHR37451:SF1">
    <property type="entry name" value="MARVEL DOMAIN-CONTAINING PROTEIN"/>
    <property type="match status" value="1"/>
</dbReference>
<evidence type="ECO:0000313" key="3">
    <source>
        <dbReference type="EMBL" id="KAH6892121.1"/>
    </source>
</evidence>
<dbReference type="EMBL" id="JAGPYM010000007">
    <property type="protein sequence ID" value="KAH6892121.1"/>
    <property type="molecule type" value="Genomic_DNA"/>
</dbReference>
<dbReference type="OrthoDB" id="5342507at2759"/>
<evidence type="ECO:0000313" key="4">
    <source>
        <dbReference type="Proteomes" id="UP000777438"/>
    </source>
</evidence>
<feature type="compositionally biased region" description="Basic and acidic residues" evidence="1">
    <location>
        <begin position="310"/>
        <end position="319"/>
    </location>
</feature>
<keyword evidence="2" id="KW-0812">Transmembrane</keyword>
<dbReference type="PANTHER" id="PTHR37451">
    <property type="entry name" value="MARVEL DOMAIN"/>
    <property type="match status" value="1"/>
</dbReference>
<keyword evidence="2" id="KW-0472">Membrane</keyword>
<feature type="transmembrane region" description="Helical" evidence="2">
    <location>
        <begin position="143"/>
        <end position="169"/>
    </location>
</feature>
<proteinExistence type="predicted"/>
<name>A0A9P8W6X1_9HYPO</name>
<dbReference type="AlphaFoldDB" id="A0A9P8W6X1"/>
<keyword evidence="4" id="KW-1185">Reference proteome</keyword>
<feature type="transmembrane region" description="Helical" evidence="2">
    <location>
        <begin position="54"/>
        <end position="74"/>
    </location>
</feature>
<feature type="transmembrane region" description="Helical" evidence="2">
    <location>
        <begin position="12"/>
        <end position="34"/>
    </location>
</feature>
<feature type="compositionally biased region" description="Low complexity" evidence="1">
    <location>
        <begin position="286"/>
        <end position="298"/>
    </location>
</feature>